<organism evidence="2 3">
    <name type="scientific">Acidisoma cellulosilyticum</name>
    <dbReference type="NCBI Taxonomy" id="2802395"/>
    <lineage>
        <taxon>Bacteria</taxon>
        <taxon>Pseudomonadati</taxon>
        <taxon>Pseudomonadota</taxon>
        <taxon>Alphaproteobacteria</taxon>
        <taxon>Acetobacterales</taxon>
        <taxon>Acidocellaceae</taxon>
        <taxon>Acidisoma</taxon>
    </lineage>
</organism>
<proteinExistence type="predicted"/>
<dbReference type="Proteomes" id="UP000721844">
    <property type="component" value="Unassembled WGS sequence"/>
</dbReference>
<dbReference type="EMBL" id="JAESVA010000010">
    <property type="protein sequence ID" value="MCB8882908.1"/>
    <property type="molecule type" value="Genomic_DNA"/>
</dbReference>
<sequence length="106" mass="12122">MSRHEIPARNPQHTVAVGWDNPLSTFFAQVSRPVDDEDEEDPIILWVGADRPREILTVEDLARCLAPFADLSPEMMERLRADRGAKLDQAPTQAQREAINFIRRSR</sequence>
<accession>A0A963Z6U9</accession>
<comment type="caution">
    <text evidence="2">The sequence shown here is derived from an EMBL/GenBank/DDBJ whole genome shotgun (WGS) entry which is preliminary data.</text>
</comment>
<keyword evidence="3" id="KW-1185">Reference proteome</keyword>
<dbReference type="AlphaFoldDB" id="A0A963Z6U9"/>
<feature type="region of interest" description="Disordered" evidence="1">
    <location>
        <begin position="84"/>
        <end position="106"/>
    </location>
</feature>
<dbReference type="RefSeq" id="WP_227309566.1">
    <property type="nucleotide sequence ID" value="NZ_JAESVA010000010.1"/>
</dbReference>
<protein>
    <submittedName>
        <fullName evidence="2">Uncharacterized protein</fullName>
    </submittedName>
</protein>
<evidence type="ECO:0000256" key="1">
    <source>
        <dbReference type="SAM" id="MobiDB-lite"/>
    </source>
</evidence>
<evidence type="ECO:0000313" key="2">
    <source>
        <dbReference type="EMBL" id="MCB8882908.1"/>
    </source>
</evidence>
<name>A0A963Z6U9_9PROT</name>
<reference evidence="2 3" key="1">
    <citation type="journal article" date="2021" name="Microorganisms">
        <title>Acidisoma silvae sp. nov. and Acidisomacellulosilytica sp. nov., Two Acidophilic Bacteria Isolated from Decaying Wood, Hydrolyzing Cellulose and Producing Poly-3-hydroxybutyrate.</title>
        <authorList>
            <person name="Mieszkin S."/>
            <person name="Pouder E."/>
            <person name="Uroz S."/>
            <person name="Simon-Colin C."/>
            <person name="Alain K."/>
        </authorList>
    </citation>
    <scope>NUCLEOTIDE SEQUENCE [LARGE SCALE GENOMIC DNA]</scope>
    <source>
        <strain evidence="2 3">HW T5.17</strain>
    </source>
</reference>
<gene>
    <name evidence="2" type="ORF">ACELLULO517_21860</name>
</gene>
<evidence type="ECO:0000313" key="3">
    <source>
        <dbReference type="Proteomes" id="UP000721844"/>
    </source>
</evidence>